<dbReference type="EMBL" id="KL198032">
    <property type="protein sequence ID" value="KDQ15526.1"/>
    <property type="molecule type" value="Genomic_DNA"/>
</dbReference>
<name>A0A067MVD5_BOTB1</name>
<evidence type="ECO:0000313" key="3">
    <source>
        <dbReference type="Proteomes" id="UP000027195"/>
    </source>
</evidence>
<proteinExistence type="predicted"/>
<dbReference type="Proteomes" id="UP000027195">
    <property type="component" value="Unassembled WGS sequence"/>
</dbReference>
<accession>A0A067MVD5</accession>
<evidence type="ECO:0000256" key="1">
    <source>
        <dbReference type="SAM" id="MobiDB-lite"/>
    </source>
</evidence>
<dbReference type="AlphaFoldDB" id="A0A067MVD5"/>
<dbReference type="HOGENOM" id="CLU_2621702_0_0_1"/>
<protein>
    <submittedName>
        <fullName evidence="2">Uncharacterized protein</fullName>
    </submittedName>
</protein>
<keyword evidence="3" id="KW-1185">Reference proteome</keyword>
<sequence>MTALRSMPLLLPTRGPALGSAISRVQERRDIPNLRTRVDFFSPGAQPHSRAHNTRSRALPSRSHSIHHVRACARSIRE</sequence>
<evidence type="ECO:0000313" key="2">
    <source>
        <dbReference type="EMBL" id="KDQ15526.1"/>
    </source>
</evidence>
<reference evidence="3" key="1">
    <citation type="journal article" date="2014" name="Proc. Natl. Acad. Sci. U.S.A.">
        <title>Extensive sampling of basidiomycete genomes demonstrates inadequacy of the white-rot/brown-rot paradigm for wood decay fungi.</title>
        <authorList>
            <person name="Riley R."/>
            <person name="Salamov A.A."/>
            <person name="Brown D.W."/>
            <person name="Nagy L.G."/>
            <person name="Floudas D."/>
            <person name="Held B.W."/>
            <person name="Levasseur A."/>
            <person name="Lombard V."/>
            <person name="Morin E."/>
            <person name="Otillar R."/>
            <person name="Lindquist E.A."/>
            <person name="Sun H."/>
            <person name="LaButti K.M."/>
            <person name="Schmutz J."/>
            <person name="Jabbour D."/>
            <person name="Luo H."/>
            <person name="Baker S.E."/>
            <person name="Pisabarro A.G."/>
            <person name="Walton J.D."/>
            <person name="Blanchette R.A."/>
            <person name="Henrissat B."/>
            <person name="Martin F."/>
            <person name="Cullen D."/>
            <person name="Hibbett D.S."/>
            <person name="Grigoriev I.V."/>
        </authorList>
    </citation>
    <scope>NUCLEOTIDE SEQUENCE [LARGE SCALE GENOMIC DNA]</scope>
    <source>
        <strain evidence="3">FD-172 SS1</strain>
    </source>
</reference>
<gene>
    <name evidence="2" type="ORF">BOTBODRAFT_294137</name>
</gene>
<feature type="region of interest" description="Disordered" evidence="1">
    <location>
        <begin position="39"/>
        <end position="70"/>
    </location>
</feature>
<organism evidence="2 3">
    <name type="scientific">Botryobasidium botryosum (strain FD-172 SS1)</name>
    <dbReference type="NCBI Taxonomy" id="930990"/>
    <lineage>
        <taxon>Eukaryota</taxon>
        <taxon>Fungi</taxon>
        <taxon>Dikarya</taxon>
        <taxon>Basidiomycota</taxon>
        <taxon>Agaricomycotina</taxon>
        <taxon>Agaricomycetes</taxon>
        <taxon>Cantharellales</taxon>
        <taxon>Botryobasidiaceae</taxon>
        <taxon>Botryobasidium</taxon>
    </lineage>
</organism>
<dbReference type="InParanoid" id="A0A067MVD5"/>